<evidence type="ECO:0000313" key="2">
    <source>
        <dbReference type="EMBL" id="MSS39821.1"/>
    </source>
</evidence>
<dbReference type="RefSeq" id="WP_154321953.1">
    <property type="nucleotide sequence ID" value="NZ_CAMBVY010000028.1"/>
</dbReference>
<name>A0A844FAE4_CLOSV</name>
<dbReference type="PANTHER" id="PTHR47099">
    <property type="entry name" value="METHYLCOBAMIDE:COM METHYLTRANSFERASE MTBA"/>
    <property type="match status" value="1"/>
</dbReference>
<gene>
    <name evidence="2" type="ORF">FYJ37_05535</name>
</gene>
<protein>
    <submittedName>
        <fullName evidence="2">MtaA/CmuA family methyltransferase</fullName>
    </submittedName>
</protein>
<dbReference type="Gene3D" id="3.20.20.210">
    <property type="match status" value="1"/>
</dbReference>
<comment type="caution">
    <text evidence="2">The sequence shown here is derived from an EMBL/GenBank/DDBJ whole genome shotgun (WGS) entry which is preliminary data.</text>
</comment>
<dbReference type="InterPro" id="IPR000257">
    <property type="entry name" value="Uroporphyrinogen_deCOase"/>
</dbReference>
<dbReference type="GO" id="GO:0006779">
    <property type="term" value="P:porphyrin-containing compound biosynthetic process"/>
    <property type="evidence" value="ECO:0007669"/>
    <property type="project" value="InterPro"/>
</dbReference>
<proteinExistence type="predicted"/>
<dbReference type="InterPro" id="IPR052024">
    <property type="entry name" value="Methanogen_methyltrans"/>
</dbReference>
<dbReference type="CDD" id="cd03465">
    <property type="entry name" value="URO-D_like"/>
    <property type="match status" value="1"/>
</dbReference>
<dbReference type="InterPro" id="IPR038071">
    <property type="entry name" value="UROD/MetE-like_sf"/>
</dbReference>
<keyword evidence="2" id="KW-0489">Methyltransferase</keyword>
<dbReference type="GO" id="GO:0004853">
    <property type="term" value="F:uroporphyrinogen decarboxylase activity"/>
    <property type="evidence" value="ECO:0007669"/>
    <property type="project" value="InterPro"/>
</dbReference>
<sequence>MTEIQKHRADEMTPVERKKAIEEGKSYDRVPCVPFMGELKGVLSGISVWDLSHDPEKMAEAEIIPFNRYGYDRMDIGPNSRGITEALGGKVIYPEKGVPYMDAPLIQDYVRLESIEPVDARTNARIGDFARTAQILADKALRIVPVEMSIGGPLTIASNLLGVERLLRDLRKCPDDALRLIRLVADSERSCIDLAAQYGMGIAMADPVANPALIGPKMYERFVYPFTKELTDYAYEKTGKKVSLHMCGQTEQIWDYFKKYELNEVSLDNIVDLEKAAQELGPYIPIAGNVDPVEIILNGTREEITQAVTSCISAGLKSRKGYVLASGCDIPETTRPEQIDSFMEAARAYFCRKEAR</sequence>
<evidence type="ECO:0000259" key="1">
    <source>
        <dbReference type="Pfam" id="PF01208"/>
    </source>
</evidence>
<dbReference type="SUPFAM" id="SSF51726">
    <property type="entry name" value="UROD/MetE-like"/>
    <property type="match status" value="1"/>
</dbReference>
<dbReference type="EMBL" id="VUMB01000009">
    <property type="protein sequence ID" value="MSS39821.1"/>
    <property type="molecule type" value="Genomic_DNA"/>
</dbReference>
<dbReference type="AlphaFoldDB" id="A0A844FAE4"/>
<dbReference type="GO" id="GO:0032259">
    <property type="term" value="P:methylation"/>
    <property type="evidence" value="ECO:0007669"/>
    <property type="project" value="UniProtKB-KW"/>
</dbReference>
<dbReference type="Pfam" id="PF01208">
    <property type="entry name" value="URO-D"/>
    <property type="match status" value="1"/>
</dbReference>
<feature type="domain" description="Uroporphyrinogen decarboxylase (URO-D)" evidence="1">
    <location>
        <begin position="19"/>
        <end position="349"/>
    </location>
</feature>
<dbReference type="PANTHER" id="PTHR47099:SF1">
    <property type="entry name" value="METHYLCOBAMIDE:COM METHYLTRANSFERASE MTBA"/>
    <property type="match status" value="1"/>
</dbReference>
<dbReference type="GO" id="GO:0008168">
    <property type="term" value="F:methyltransferase activity"/>
    <property type="evidence" value="ECO:0007669"/>
    <property type="project" value="UniProtKB-KW"/>
</dbReference>
<reference evidence="2 3" key="1">
    <citation type="submission" date="2019-08" db="EMBL/GenBank/DDBJ databases">
        <title>In-depth cultivation of the pig gut microbiome towards novel bacterial diversity and tailored functional studies.</title>
        <authorList>
            <person name="Wylensek D."/>
            <person name="Hitch T.C.A."/>
            <person name="Clavel T."/>
        </authorList>
    </citation>
    <scope>NUCLEOTIDE SEQUENCE [LARGE SCALE GENOMIC DNA]</scope>
    <source>
        <strain evidence="2 3">BL-389-WT-3D</strain>
    </source>
</reference>
<keyword evidence="2" id="KW-0808">Transferase</keyword>
<evidence type="ECO:0000313" key="3">
    <source>
        <dbReference type="Proteomes" id="UP000462363"/>
    </source>
</evidence>
<dbReference type="Proteomes" id="UP000462363">
    <property type="component" value="Unassembled WGS sequence"/>
</dbReference>
<organism evidence="2 3">
    <name type="scientific">Clostridium scindens (strain JCM 10418 / VPI 12708)</name>
    <dbReference type="NCBI Taxonomy" id="29347"/>
    <lineage>
        <taxon>Bacteria</taxon>
        <taxon>Bacillati</taxon>
        <taxon>Bacillota</taxon>
        <taxon>Clostridia</taxon>
        <taxon>Lachnospirales</taxon>
        <taxon>Lachnospiraceae</taxon>
    </lineage>
</organism>
<accession>A0A844FAE4</accession>